<gene>
    <name evidence="1" type="ORF">CEY00_Acc04908</name>
</gene>
<reference evidence="1 2" key="1">
    <citation type="submission" date="2017-07" db="EMBL/GenBank/DDBJ databases">
        <title>An improved, manually edited Actinidia chinensis var. chinensis (kiwifruit) genome highlights the challenges associated with draft genomes and gene prediction in plants.</title>
        <authorList>
            <person name="Pilkington S."/>
            <person name="Crowhurst R."/>
            <person name="Hilario E."/>
            <person name="Nardozza S."/>
            <person name="Fraser L."/>
            <person name="Peng Y."/>
            <person name="Gunaseelan K."/>
            <person name="Simpson R."/>
            <person name="Tahir J."/>
            <person name="Deroles S."/>
            <person name="Templeton K."/>
            <person name="Luo Z."/>
            <person name="Davy M."/>
            <person name="Cheng C."/>
            <person name="Mcneilage M."/>
            <person name="Scaglione D."/>
            <person name="Liu Y."/>
            <person name="Zhang Q."/>
            <person name="Datson P."/>
            <person name="De Silva N."/>
            <person name="Gardiner S."/>
            <person name="Bassett H."/>
            <person name="Chagne D."/>
            <person name="Mccallum J."/>
            <person name="Dzierzon H."/>
            <person name="Deng C."/>
            <person name="Wang Y.-Y."/>
            <person name="Barron N."/>
            <person name="Manako K."/>
            <person name="Bowen J."/>
            <person name="Foster T."/>
            <person name="Erridge Z."/>
            <person name="Tiffin H."/>
            <person name="Waite C."/>
            <person name="Davies K."/>
            <person name="Grierson E."/>
            <person name="Laing W."/>
            <person name="Kirk R."/>
            <person name="Chen X."/>
            <person name="Wood M."/>
            <person name="Montefiori M."/>
            <person name="Brummell D."/>
            <person name="Schwinn K."/>
            <person name="Catanach A."/>
            <person name="Fullerton C."/>
            <person name="Li D."/>
            <person name="Meiyalaghan S."/>
            <person name="Nieuwenhuizen N."/>
            <person name="Read N."/>
            <person name="Prakash R."/>
            <person name="Hunter D."/>
            <person name="Zhang H."/>
            <person name="Mckenzie M."/>
            <person name="Knabel M."/>
            <person name="Harris A."/>
            <person name="Allan A."/>
            <person name="Chen A."/>
            <person name="Janssen B."/>
            <person name="Plunkett B."/>
            <person name="Dwamena C."/>
            <person name="Voogd C."/>
            <person name="Leif D."/>
            <person name="Lafferty D."/>
            <person name="Souleyre E."/>
            <person name="Varkonyi-Gasic E."/>
            <person name="Gambi F."/>
            <person name="Hanley J."/>
            <person name="Yao J.-L."/>
            <person name="Cheung J."/>
            <person name="David K."/>
            <person name="Warren B."/>
            <person name="Marsh K."/>
            <person name="Snowden K."/>
            <person name="Lin-Wang K."/>
            <person name="Brian L."/>
            <person name="Martinez-Sanchez M."/>
            <person name="Wang M."/>
            <person name="Ileperuma N."/>
            <person name="Macnee N."/>
            <person name="Campin R."/>
            <person name="Mcatee P."/>
            <person name="Drummond R."/>
            <person name="Espley R."/>
            <person name="Ireland H."/>
            <person name="Wu R."/>
            <person name="Atkinson R."/>
            <person name="Karunairetnam S."/>
            <person name="Bulley S."/>
            <person name="Chunkath S."/>
            <person name="Hanley Z."/>
            <person name="Storey R."/>
            <person name="Thrimawithana A."/>
            <person name="Thomson S."/>
            <person name="David C."/>
            <person name="Testolin R."/>
        </authorList>
    </citation>
    <scope>NUCLEOTIDE SEQUENCE [LARGE SCALE GENOMIC DNA]</scope>
    <source>
        <strain evidence="2">cv. Red5</strain>
        <tissue evidence="1">Young leaf</tissue>
    </source>
</reference>
<proteinExistence type="predicted"/>
<protein>
    <submittedName>
        <fullName evidence="1">Uncharacterized protein</fullName>
    </submittedName>
</protein>
<dbReference type="InParanoid" id="A0A2R6RNN1"/>
<dbReference type="OrthoDB" id="1161307at2759"/>
<dbReference type="Proteomes" id="UP000241394">
    <property type="component" value="Chromosome LG4"/>
</dbReference>
<sequence length="118" mass="13702">MAVSFEALAMAGVDCENCKITIQEWERKYVLQPPSYLLAKQKKRQIDCHFPTALILSNFNRRRRVSDIPRQFGYEADDHCSSSTQKNNIKRCMKSITVLLKRSLRKLCSVFSLFSCCF</sequence>
<dbReference type="AlphaFoldDB" id="A0A2R6RNN1"/>
<accession>A0A2R6RNN1</accession>
<dbReference type="Gramene" id="PSS31633">
    <property type="protein sequence ID" value="PSS31633"/>
    <property type="gene ID" value="CEY00_Acc04908"/>
</dbReference>
<evidence type="ECO:0000313" key="1">
    <source>
        <dbReference type="EMBL" id="PSS31633.1"/>
    </source>
</evidence>
<keyword evidence="2" id="KW-1185">Reference proteome</keyword>
<name>A0A2R6RNN1_ACTCC</name>
<comment type="caution">
    <text evidence="1">The sequence shown here is derived from an EMBL/GenBank/DDBJ whole genome shotgun (WGS) entry which is preliminary data.</text>
</comment>
<dbReference type="EMBL" id="NKQK01000004">
    <property type="protein sequence ID" value="PSS31633.1"/>
    <property type="molecule type" value="Genomic_DNA"/>
</dbReference>
<reference evidence="2" key="2">
    <citation type="journal article" date="2018" name="BMC Genomics">
        <title>A manually annotated Actinidia chinensis var. chinensis (kiwifruit) genome highlights the challenges associated with draft genomes and gene prediction in plants.</title>
        <authorList>
            <person name="Pilkington S.M."/>
            <person name="Crowhurst R."/>
            <person name="Hilario E."/>
            <person name="Nardozza S."/>
            <person name="Fraser L."/>
            <person name="Peng Y."/>
            <person name="Gunaseelan K."/>
            <person name="Simpson R."/>
            <person name="Tahir J."/>
            <person name="Deroles S.C."/>
            <person name="Templeton K."/>
            <person name="Luo Z."/>
            <person name="Davy M."/>
            <person name="Cheng C."/>
            <person name="McNeilage M."/>
            <person name="Scaglione D."/>
            <person name="Liu Y."/>
            <person name="Zhang Q."/>
            <person name="Datson P."/>
            <person name="De Silva N."/>
            <person name="Gardiner S.E."/>
            <person name="Bassett H."/>
            <person name="Chagne D."/>
            <person name="McCallum J."/>
            <person name="Dzierzon H."/>
            <person name="Deng C."/>
            <person name="Wang Y.Y."/>
            <person name="Barron L."/>
            <person name="Manako K."/>
            <person name="Bowen J."/>
            <person name="Foster T.M."/>
            <person name="Erridge Z.A."/>
            <person name="Tiffin H."/>
            <person name="Waite C.N."/>
            <person name="Davies K.M."/>
            <person name="Grierson E.P."/>
            <person name="Laing W.A."/>
            <person name="Kirk R."/>
            <person name="Chen X."/>
            <person name="Wood M."/>
            <person name="Montefiori M."/>
            <person name="Brummell D.A."/>
            <person name="Schwinn K.E."/>
            <person name="Catanach A."/>
            <person name="Fullerton C."/>
            <person name="Li D."/>
            <person name="Meiyalaghan S."/>
            <person name="Nieuwenhuizen N."/>
            <person name="Read N."/>
            <person name="Prakash R."/>
            <person name="Hunter D."/>
            <person name="Zhang H."/>
            <person name="McKenzie M."/>
            <person name="Knabel M."/>
            <person name="Harris A."/>
            <person name="Allan A.C."/>
            <person name="Gleave A."/>
            <person name="Chen A."/>
            <person name="Janssen B.J."/>
            <person name="Plunkett B."/>
            <person name="Ampomah-Dwamena C."/>
            <person name="Voogd C."/>
            <person name="Leif D."/>
            <person name="Lafferty D."/>
            <person name="Souleyre E.J.F."/>
            <person name="Varkonyi-Gasic E."/>
            <person name="Gambi F."/>
            <person name="Hanley J."/>
            <person name="Yao J.L."/>
            <person name="Cheung J."/>
            <person name="David K.M."/>
            <person name="Warren B."/>
            <person name="Marsh K."/>
            <person name="Snowden K.C."/>
            <person name="Lin-Wang K."/>
            <person name="Brian L."/>
            <person name="Martinez-Sanchez M."/>
            <person name="Wang M."/>
            <person name="Ileperuma N."/>
            <person name="Macnee N."/>
            <person name="Campin R."/>
            <person name="McAtee P."/>
            <person name="Drummond R.S.M."/>
            <person name="Espley R.V."/>
            <person name="Ireland H.S."/>
            <person name="Wu R."/>
            <person name="Atkinson R.G."/>
            <person name="Karunairetnam S."/>
            <person name="Bulley S."/>
            <person name="Chunkath S."/>
            <person name="Hanley Z."/>
            <person name="Storey R."/>
            <person name="Thrimawithana A.H."/>
            <person name="Thomson S."/>
            <person name="David C."/>
            <person name="Testolin R."/>
            <person name="Huang H."/>
            <person name="Hellens R.P."/>
            <person name="Schaffer R.J."/>
        </authorList>
    </citation>
    <scope>NUCLEOTIDE SEQUENCE [LARGE SCALE GENOMIC DNA]</scope>
    <source>
        <strain evidence="2">cv. Red5</strain>
    </source>
</reference>
<organism evidence="1 2">
    <name type="scientific">Actinidia chinensis var. chinensis</name>
    <name type="common">Chinese soft-hair kiwi</name>
    <dbReference type="NCBI Taxonomy" id="1590841"/>
    <lineage>
        <taxon>Eukaryota</taxon>
        <taxon>Viridiplantae</taxon>
        <taxon>Streptophyta</taxon>
        <taxon>Embryophyta</taxon>
        <taxon>Tracheophyta</taxon>
        <taxon>Spermatophyta</taxon>
        <taxon>Magnoliopsida</taxon>
        <taxon>eudicotyledons</taxon>
        <taxon>Gunneridae</taxon>
        <taxon>Pentapetalae</taxon>
        <taxon>asterids</taxon>
        <taxon>Ericales</taxon>
        <taxon>Actinidiaceae</taxon>
        <taxon>Actinidia</taxon>
    </lineage>
</organism>
<evidence type="ECO:0000313" key="2">
    <source>
        <dbReference type="Proteomes" id="UP000241394"/>
    </source>
</evidence>